<dbReference type="InterPro" id="IPR053376">
    <property type="entry name" value="Serine_acetyltransferase"/>
</dbReference>
<accession>A0A061R5Q7</accession>
<dbReference type="PANTHER" id="PTHR42811">
    <property type="entry name" value="SERINE ACETYLTRANSFERASE"/>
    <property type="match status" value="1"/>
</dbReference>
<gene>
    <name evidence="9" type="primary">CYSE</name>
    <name evidence="9" type="ORF">TSPGSL018_11458</name>
</gene>
<dbReference type="Gene3D" id="1.10.3130.10">
    <property type="entry name" value="serine acetyltransferase, domain 1"/>
    <property type="match status" value="1"/>
</dbReference>
<protein>
    <recommendedName>
        <fullName evidence="3">serine O-acetyltransferase</fullName>
        <ecNumber evidence="3">2.3.1.30</ecNumber>
    </recommendedName>
</protein>
<dbReference type="Pfam" id="PF06426">
    <property type="entry name" value="SATase_N"/>
    <property type="match status" value="1"/>
</dbReference>
<keyword evidence="5 9" id="KW-0808">Transferase</keyword>
<evidence type="ECO:0000256" key="2">
    <source>
        <dbReference type="ARBA" id="ARBA00007274"/>
    </source>
</evidence>
<reference evidence="9" key="1">
    <citation type="submission" date="2014-05" db="EMBL/GenBank/DDBJ databases">
        <title>The transcriptome of the halophilic microalga Tetraselmis sp. GSL018 isolated from the Great Salt Lake, Utah.</title>
        <authorList>
            <person name="Jinkerson R.E."/>
            <person name="D'Adamo S."/>
            <person name="Posewitz M.C."/>
        </authorList>
    </citation>
    <scope>NUCLEOTIDE SEQUENCE</scope>
    <source>
        <strain evidence="9">GSL018</strain>
    </source>
</reference>
<name>A0A061R5Q7_9CHLO</name>
<comment type="similarity">
    <text evidence="2">Belongs to the transferase hexapeptide repeat family.</text>
</comment>
<dbReference type="AlphaFoldDB" id="A0A061R5Q7"/>
<evidence type="ECO:0000256" key="3">
    <source>
        <dbReference type="ARBA" id="ARBA00013266"/>
    </source>
</evidence>
<dbReference type="SMART" id="SM00971">
    <property type="entry name" value="SATase_N"/>
    <property type="match status" value="1"/>
</dbReference>
<keyword evidence="6" id="KW-0012">Acyltransferase</keyword>
<dbReference type="InterPro" id="IPR045304">
    <property type="entry name" value="LbH_SAT"/>
</dbReference>
<keyword evidence="4" id="KW-0028">Amino-acid biosynthesis</keyword>
<dbReference type="EMBL" id="GBEZ01019205">
    <property type="protein sequence ID" value="JAC67323.1"/>
    <property type="molecule type" value="Transcribed_RNA"/>
</dbReference>
<evidence type="ECO:0000259" key="8">
    <source>
        <dbReference type="SMART" id="SM00971"/>
    </source>
</evidence>
<feature type="domain" description="Serine acetyltransferase N-terminal" evidence="8">
    <location>
        <begin position="99"/>
        <end position="202"/>
    </location>
</feature>
<feature type="region of interest" description="Disordered" evidence="7">
    <location>
        <begin position="74"/>
        <end position="96"/>
    </location>
</feature>
<dbReference type="SUPFAM" id="SSF51161">
    <property type="entry name" value="Trimeric LpxA-like enzymes"/>
    <property type="match status" value="1"/>
</dbReference>
<dbReference type="UniPathway" id="UPA00136">
    <property type="reaction ID" value="UER00199"/>
</dbReference>
<evidence type="ECO:0000256" key="7">
    <source>
        <dbReference type="SAM" id="MobiDB-lite"/>
    </source>
</evidence>
<evidence type="ECO:0000256" key="6">
    <source>
        <dbReference type="ARBA" id="ARBA00023315"/>
    </source>
</evidence>
<evidence type="ECO:0000313" key="9">
    <source>
        <dbReference type="EMBL" id="JAC67323.1"/>
    </source>
</evidence>
<dbReference type="GO" id="GO:0005737">
    <property type="term" value="C:cytoplasm"/>
    <property type="evidence" value="ECO:0007669"/>
    <property type="project" value="InterPro"/>
</dbReference>
<dbReference type="InterPro" id="IPR010493">
    <property type="entry name" value="Ser_AcTrfase_N"/>
</dbReference>
<dbReference type="FunFam" id="2.160.10.10:FF:000002">
    <property type="entry name" value="Serine acetyltransferase"/>
    <property type="match status" value="1"/>
</dbReference>
<dbReference type="GO" id="GO:0009001">
    <property type="term" value="F:serine O-acetyltransferase activity"/>
    <property type="evidence" value="ECO:0007669"/>
    <property type="project" value="UniProtKB-EC"/>
</dbReference>
<sequence>MVRVFEVGSRVLLAAPQRQQALPSHSLPARQAAARQEPAFRLAAQATAYADRAQANTADLRAATNTPYNTALTGERKSMLSGGEGSYAPQEHHKSHEDLWETVREETIENARHEPSLASSLHASILAHDSLGKMLAFILANKLQCSTLLGAHLMVLFQEAFADENIMDAVVADLNAVYDRDPACETYSQCILNFKGFQAIQAHRVSHWLWLRGRKALALLMQSRISEVFHVDIHPGAQIGRGIMIDHATGVVIGETTVVGDNVSILHHVTLGGSGRGGGRRHPLIGHGSLLGAGVCCIGPVTVGKGSKVGAGTLVVEDLPDYCVAVGVPAKVLRRKEGQEPRDTMDQCEYIYDYII</sequence>
<evidence type="ECO:0000256" key="1">
    <source>
        <dbReference type="ARBA" id="ARBA00004876"/>
    </source>
</evidence>
<dbReference type="Gene3D" id="2.160.10.10">
    <property type="entry name" value="Hexapeptide repeat proteins"/>
    <property type="match status" value="1"/>
</dbReference>
<dbReference type="InterPro" id="IPR011004">
    <property type="entry name" value="Trimer_LpxA-like_sf"/>
</dbReference>
<dbReference type="CDD" id="cd03354">
    <property type="entry name" value="LbH_SAT"/>
    <property type="match status" value="1"/>
</dbReference>
<dbReference type="GO" id="GO:0006535">
    <property type="term" value="P:cysteine biosynthetic process from serine"/>
    <property type="evidence" value="ECO:0007669"/>
    <property type="project" value="InterPro"/>
</dbReference>
<proteinExistence type="inferred from homology"/>
<dbReference type="EC" id="2.3.1.30" evidence="3"/>
<evidence type="ECO:0000256" key="4">
    <source>
        <dbReference type="ARBA" id="ARBA00022605"/>
    </source>
</evidence>
<evidence type="ECO:0000256" key="5">
    <source>
        <dbReference type="ARBA" id="ARBA00022679"/>
    </source>
</evidence>
<comment type="pathway">
    <text evidence="1">Amino-acid biosynthesis; L-cysteine biosynthesis; L-cysteine from L-serine: step 1/2.</text>
</comment>
<dbReference type="NCBIfam" id="NF041874">
    <property type="entry name" value="EPS_EpsC"/>
    <property type="match status" value="1"/>
</dbReference>
<dbReference type="InterPro" id="IPR042122">
    <property type="entry name" value="Ser_AcTrfase_N_sf"/>
</dbReference>
<organism evidence="9">
    <name type="scientific">Tetraselmis sp. GSL018</name>
    <dbReference type="NCBI Taxonomy" id="582737"/>
    <lineage>
        <taxon>Eukaryota</taxon>
        <taxon>Viridiplantae</taxon>
        <taxon>Chlorophyta</taxon>
        <taxon>core chlorophytes</taxon>
        <taxon>Chlorodendrophyceae</taxon>
        <taxon>Chlorodendrales</taxon>
        <taxon>Chlorodendraceae</taxon>
        <taxon>Tetraselmis</taxon>
    </lineage>
</organism>